<reference evidence="2" key="1">
    <citation type="submission" date="2023-08" db="EMBL/GenBank/DDBJ databases">
        <authorList>
            <person name="Alioto T."/>
            <person name="Alioto T."/>
            <person name="Gomez Garrido J."/>
        </authorList>
    </citation>
    <scope>NUCLEOTIDE SEQUENCE</scope>
</reference>
<feature type="region of interest" description="Disordered" evidence="1">
    <location>
        <begin position="70"/>
        <end position="103"/>
    </location>
</feature>
<evidence type="ECO:0000313" key="2">
    <source>
        <dbReference type="EMBL" id="CAI9719011.1"/>
    </source>
</evidence>
<feature type="compositionally biased region" description="Basic and acidic residues" evidence="1">
    <location>
        <begin position="80"/>
        <end position="96"/>
    </location>
</feature>
<evidence type="ECO:0000313" key="3">
    <source>
        <dbReference type="Proteomes" id="UP001162480"/>
    </source>
</evidence>
<protein>
    <submittedName>
        <fullName evidence="2">Uncharacterized protein</fullName>
    </submittedName>
</protein>
<organism evidence="2 3">
    <name type="scientific">Octopus vulgaris</name>
    <name type="common">Common octopus</name>
    <dbReference type="NCBI Taxonomy" id="6645"/>
    <lineage>
        <taxon>Eukaryota</taxon>
        <taxon>Metazoa</taxon>
        <taxon>Spiralia</taxon>
        <taxon>Lophotrochozoa</taxon>
        <taxon>Mollusca</taxon>
        <taxon>Cephalopoda</taxon>
        <taxon>Coleoidea</taxon>
        <taxon>Octopodiformes</taxon>
        <taxon>Octopoda</taxon>
        <taxon>Incirrata</taxon>
        <taxon>Octopodidae</taxon>
        <taxon>Octopus</taxon>
    </lineage>
</organism>
<evidence type="ECO:0000256" key="1">
    <source>
        <dbReference type="SAM" id="MobiDB-lite"/>
    </source>
</evidence>
<accession>A0AA36AMQ9</accession>
<dbReference type="AlphaFoldDB" id="A0AA36AMQ9"/>
<dbReference type="Proteomes" id="UP001162480">
    <property type="component" value="Chromosome 3"/>
</dbReference>
<name>A0AA36AMQ9_OCTVU</name>
<keyword evidence="3" id="KW-1185">Reference proteome</keyword>
<gene>
    <name evidence="2" type="ORF">OCTVUL_1B022200</name>
</gene>
<dbReference type="EMBL" id="OX597816">
    <property type="protein sequence ID" value="CAI9719011.1"/>
    <property type="molecule type" value="Genomic_DNA"/>
</dbReference>
<sequence length="157" mass="18372">MKYGDHSDNLKRLSKDSMQRDIDEISLNIDEQLVERWKTFFPSMRADEPRVFDNDLLMAFVCYLNNGVRETPVPSSTSEAETKNEYQGSEKSDEKFTQATRKYSKTGTATKSTIKEAVKLKKKMKKTLYLENWSLHFDGKRIDDQEYQVLVLKNEQL</sequence>
<proteinExistence type="predicted"/>